<dbReference type="GeneID" id="61298378"/>
<dbReference type="EMBL" id="FPLD01000109">
    <property type="protein sequence ID" value="SGZ13561.1"/>
    <property type="molecule type" value="Genomic_DNA"/>
</dbReference>
<evidence type="ECO:0000313" key="1">
    <source>
        <dbReference type="EMBL" id="SGY98917.1"/>
    </source>
</evidence>
<name>A0A1L0CD33_9GAMM</name>
<gene>
    <name evidence="1" type="ORF">MT2528_3737</name>
    <name evidence="2" type="ORF">NVI5450_3948</name>
</gene>
<accession>A0A1L0CD33</accession>
<dbReference type="AlphaFoldDB" id="A0A1L0CD33"/>
<sequence length="56" mass="6732">MSDDDLSVELLMWDMRRTINSSALPQERTVLHFEFKDLGKVYRNWWLLVEKGQLGY</sequence>
<dbReference type="EMBL" id="FPLJ01000080">
    <property type="protein sequence ID" value="SGY98917.1"/>
    <property type="molecule type" value="Genomic_DNA"/>
</dbReference>
<dbReference type="Proteomes" id="UP000183794">
    <property type="component" value="Unassembled WGS sequence"/>
</dbReference>
<protein>
    <submittedName>
        <fullName evidence="2">Mlr1855 protein</fullName>
    </submittedName>
</protein>
<evidence type="ECO:0000313" key="3">
    <source>
        <dbReference type="Proteomes" id="UP000182660"/>
    </source>
</evidence>
<reference evidence="2 4" key="1">
    <citation type="submission" date="2016-11" db="EMBL/GenBank/DDBJ databases">
        <authorList>
            <person name="Jaros S."/>
            <person name="Januszkiewicz K."/>
            <person name="Wedrychowicz H."/>
        </authorList>
    </citation>
    <scope>NUCLEOTIDE SEQUENCE [LARGE SCALE GENOMIC DNA]</scope>
    <source>
        <strain evidence="2">NVI 5450</strain>
    </source>
</reference>
<evidence type="ECO:0000313" key="2">
    <source>
        <dbReference type="EMBL" id="SGZ13561.1"/>
    </source>
</evidence>
<dbReference type="Proteomes" id="UP000182660">
    <property type="component" value="Unassembled WGS sequence"/>
</dbReference>
<proteinExistence type="predicted"/>
<dbReference type="RefSeq" id="WP_170860796.1">
    <property type="nucleotide sequence ID" value="NZ_CAWQZC010000057.1"/>
</dbReference>
<organism evidence="2 4">
    <name type="scientific">Moritella viscosa</name>
    <dbReference type="NCBI Taxonomy" id="80854"/>
    <lineage>
        <taxon>Bacteria</taxon>
        <taxon>Pseudomonadati</taxon>
        <taxon>Pseudomonadota</taxon>
        <taxon>Gammaproteobacteria</taxon>
        <taxon>Alteromonadales</taxon>
        <taxon>Moritellaceae</taxon>
        <taxon>Moritella</taxon>
    </lineage>
</organism>
<keyword evidence="3" id="KW-1185">Reference proteome</keyword>
<reference evidence="1 3" key="2">
    <citation type="submission" date="2016-11" db="EMBL/GenBank/DDBJ databases">
        <authorList>
            <person name="Klemetsen T."/>
        </authorList>
    </citation>
    <scope>NUCLEOTIDE SEQUENCE [LARGE SCALE GENOMIC DNA]</scope>
    <source>
        <strain evidence="1">MT 2528</strain>
    </source>
</reference>
<evidence type="ECO:0000313" key="4">
    <source>
        <dbReference type="Proteomes" id="UP000183794"/>
    </source>
</evidence>